<comment type="caution">
    <text evidence="9">The sequence shown here is derived from an EMBL/GenBank/DDBJ whole genome shotgun (WGS) entry which is preliminary data.</text>
</comment>
<dbReference type="InterPro" id="IPR021828">
    <property type="entry name" value="GlgE_dom_N/S"/>
</dbReference>
<accession>A0A2U1VAK4</accession>
<dbReference type="GO" id="GO:0016758">
    <property type="term" value="F:hexosyltransferase activity"/>
    <property type="evidence" value="ECO:0007669"/>
    <property type="project" value="UniProtKB-UniRule"/>
</dbReference>
<name>A0A2U1VAK4_9PROT</name>
<keyword evidence="3 6" id="KW-0808">Transferase</keyword>
<dbReference type="GO" id="GO:0030979">
    <property type="term" value="P:alpha-glucan biosynthetic process"/>
    <property type="evidence" value="ECO:0007669"/>
    <property type="project" value="UniProtKB-UniRule"/>
</dbReference>
<reference evidence="10" key="1">
    <citation type="submission" date="2017-10" db="EMBL/GenBank/DDBJ databases">
        <authorList>
            <person name="Toshchakov S.V."/>
            <person name="Goeva M.A."/>
        </authorList>
    </citation>
    <scope>NUCLEOTIDE SEQUENCE [LARGE SCALE GENOMIC DNA]</scope>
    <source>
        <strain evidence="10">JR1/69-1-13</strain>
    </source>
</reference>
<evidence type="ECO:0000256" key="1">
    <source>
        <dbReference type="ARBA" id="ARBA00011738"/>
    </source>
</evidence>
<dbReference type="InterPro" id="IPR017853">
    <property type="entry name" value="GH"/>
</dbReference>
<comment type="subunit">
    <text evidence="1 6">Homodimer.</text>
</comment>
<dbReference type="InterPro" id="IPR013780">
    <property type="entry name" value="Glyco_hydro_b"/>
</dbReference>
<feature type="binding site" evidence="6">
    <location>
        <position position="664"/>
    </location>
    <ligand>
        <name>alpha-maltose 1-phosphate</name>
        <dbReference type="ChEBI" id="CHEBI:63576"/>
    </ligand>
</feature>
<comment type="similarity">
    <text evidence="6">Belongs to the glycosyl hydrolase 13 family. GlgE subfamily.</text>
</comment>
<dbReference type="HAMAP" id="MF_02124">
    <property type="entry name" value="GlgE"/>
    <property type="match status" value="1"/>
</dbReference>
<dbReference type="AlphaFoldDB" id="A0A2U1VAK4"/>
<evidence type="ECO:0000256" key="3">
    <source>
        <dbReference type="ARBA" id="ARBA00022679"/>
    </source>
</evidence>
<dbReference type="OrthoDB" id="9805159at2"/>
<dbReference type="GO" id="GO:0004553">
    <property type="term" value="F:hydrolase activity, hydrolyzing O-glycosyl compounds"/>
    <property type="evidence" value="ECO:0007669"/>
    <property type="project" value="InterPro"/>
</dbReference>
<dbReference type="EC" id="2.4.99.16" evidence="6"/>
<feature type="domain" description="Glycosyl hydrolase family 13 catalytic" evidence="8">
    <location>
        <begin position="616"/>
        <end position="961"/>
    </location>
</feature>
<feature type="region of interest" description="Disordered" evidence="7">
    <location>
        <begin position="661"/>
        <end position="692"/>
    </location>
</feature>
<dbReference type="Pfam" id="PF21702">
    <property type="entry name" value="GLGE_C"/>
    <property type="match status" value="1"/>
</dbReference>
<keyword evidence="2 6" id="KW-0328">Glycosyltransferase</keyword>
<proteinExistence type="inferred from homology"/>
<dbReference type="Pfam" id="PF00128">
    <property type="entry name" value="Alpha-amylase"/>
    <property type="match status" value="1"/>
</dbReference>
<dbReference type="PANTHER" id="PTHR47786">
    <property type="entry name" value="ALPHA-1,4-GLUCAN:MALTOSE-1-PHOSPHATE MALTOSYLTRANSFERASE"/>
    <property type="match status" value="1"/>
</dbReference>
<feature type="active site" description="Nucleophile" evidence="6">
    <location>
        <position position="796"/>
    </location>
</feature>
<evidence type="ECO:0000256" key="2">
    <source>
        <dbReference type="ARBA" id="ARBA00022676"/>
    </source>
</evidence>
<feature type="region of interest" description="Disordered" evidence="7">
    <location>
        <begin position="100"/>
        <end position="124"/>
    </location>
</feature>
<dbReference type="SUPFAM" id="SSF51445">
    <property type="entry name" value="(Trans)glycosidases"/>
    <property type="match status" value="2"/>
</dbReference>
<dbReference type="InterPro" id="IPR026585">
    <property type="entry name" value="GlgE"/>
</dbReference>
<evidence type="ECO:0000313" key="10">
    <source>
        <dbReference type="Proteomes" id="UP000245048"/>
    </source>
</evidence>
<dbReference type="InterPro" id="IPR049171">
    <property type="entry name" value="GLGE_C"/>
</dbReference>
<dbReference type="EMBL" id="PDOA01000001">
    <property type="protein sequence ID" value="PWC30896.1"/>
    <property type="molecule type" value="Genomic_DNA"/>
</dbReference>
<protein>
    <recommendedName>
        <fullName evidence="6">Alpha-1,4-glucan:maltose-1-phosphate maltosyltransferase</fullName>
        <shortName evidence="6">GMPMT</shortName>
        <ecNumber evidence="6">2.4.99.16</ecNumber>
    </recommendedName>
    <alternativeName>
        <fullName evidence="6">(1-&gt;4)-alpha-D-glucan:maltose-1-phosphate alpha-D-maltosyltransferase</fullName>
    </alternativeName>
</protein>
<dbReference type="Gene3D" id="2.60.40.1180">
    <property type="entry name" value="Golgi alpha-mannosidase II"/>
    <property type="match status" value="1"/>
</dbReference>
<feature type="binding site" evidence="6">
    <location>
        <position position="759"/>
    </location>
    <ligand>
        <name>alpha-maltose 1-phosphate</name>
        <dbReference type="ChEBI" id="CHEBI:63576"/>
    </ligand>
</feature>
<evidence type="ECO:0000259" key="8">
    <source>
        <dbReference type="SMART" id="SM00642"/>
    </source>
</evidence>
<dbReference type="Gene3D" id="3.20.20.80">
    <property type="entry name" value="Glycosidases"/>
    <property type="match status" value="2"/>
</dbReference>
<feature type="active site" description="Proton donor" evidence="6">
    <location>
        <position position="825"/>
    </location>
</feature>
<comment type="function">
    <text evidence="6">Maltosyltransferase that uses maltose 1-phosphate (M1P) as the sugar donor to elongate linear or branched alpha-(1-&gt;4)-glucans. Is involved in a branched alpha-glucan biosynthetic pathway from trehalose, together with TreS, Mak and GlgB.</text>
</comment>
<dbReference type="Pfam" id="PF11896">
    <property type="entry name" value="GlgE_dom_N_S"/>
    <property type="match status" value="1"/>
</dbReference>
<comment type="catalytic activity">
    <reaction evidence="5 6">
        <text>alpha-maltose 1-phosphate + [(1-&gt;4)-alpha-D-glucosyl](n) = [(1-&gt;4)-alpha-D-glucosyl](n+2) + phosphate</text>
        <dbReference type="Rhea" id="RHEA:42692"/>
        <dbReference type="Rhea" id="RHEA-COMP:9584"/>
        <dbReference type="Rhea" id="RHEA-COMP:10183"/>
        <dbReference type="ChEBI" id="CHEBI:15444"/>
        <dbReference type="ChEBI" id="CHEBI:43474"/>
        <dbReference type="ChEBI" id="CHEBI:63576"/>
        <dbReference type="EC" id="2.4.99.16"/>
    </reaction>
</comment>
<evidence type="ECO:0000256" key="5">
    <source>
        <dbReference type="ARBA" id="ARBA00048735"/>
    </source>
</evidence>
<keyword evidence="4 6" id="KW-0119">Carbohydrate metabolism</keyword>
<feature type="binding site" evidence="6">
    <location>
        <begin position="936"/>
        <end position="937"/>
    </location>
    <ligand>
        <name>alpha-maltose 1-phosphate</name>
        <dbReference type="ChEBI" id="CHEBI:63576"/>
    </ligand>
</feature>
<organism evidence="9 10">
    <name type="scientific">Teichococcus aestuarii</name>
    <dbReference type="NCBI Taxonomy" id="568898"/>
    <lineage>
        <taxon>Bacteria</taxon>
        <taxon>Pseudomonadati</taxon>
        <taxon>Pseudomonadota</taxon>
        <taxon>Alphaproteobacteria</taxon>
        <taxon>Acetobacterales</taxon>
        <taxon>Roseomonadaceae</taxon>
        <taxon>Roseomonas</taxon>
    </lineage>
</organism>
<feature type="site" description="Transition state stabilizer" evidence="6">
    <location>
        <position position="883"/>
    </location>
</feature>
<keyword evidence="10" id="KW-1185">Reference proteome</keyword>
<dbReference type="CDD" id="cd11344">
    <property type="entry name" value="AmyAc_GlgE_like"/>
    <property type="match status" value="1"/>
</dbReference>
<feature type="binding site" evidence="6">
    <location>
        <position position="724"/>
    </location>
    <ligand>
        <name>alpha-maltose 1-phosphate</name>
        <dbReference type="ChEBI" id="CHEBI:63576"/>
    </ligand>
</feature>
<dbReference type="Gene3D" id="2.60.40.10">
    <property type="entry name" value="Immunoglobulins"/>
    <property type="match status" value="1"/>
</dbReference>
<evidence type="ECO:0000256" key="6">
    <source>
        <dbReference type="HAMAP-Rule" id="MF_02124"/>
    </source>
</evidence>
<evidence type="ECO:0000256" key="4">
    <source>
        <dbReference type="ARBA" id="ARBA00023277"/>
    </source>
</evidence>
<dbReference type="Gene3D" id="1.20.58.80">
    <property type="entry name" value="Phosphotransferase system, lactose/cellobiose-type IIA subunit"/>
    <property type="match status" value="1"/>
</dbReference>
<dbReference type="Proteomes" id="UP000245048">
    <property type="component" value="Unassembled WGS sequence"/>
</dbReference>
<dbReference type="SMART" id="SM00642">
    <property type="entry name" value="Aamy"/>
    <property type="match status" value="1"/>
</dbReference>
<evidence type="ECO:0000256" key="7">
    <source>
        <dbReference type="SAM" id="MobiDB-lite"/>
    </source>
</evidence>
<dbReference type="InterPro" id="IPR013783">
    <property type="entry name" value="Ig-like_fold"/>
</dbReference>
<dbReference type="PANTHER" id="PTHR47786:SF2">
    <property type="entry name" value="GLYCOSYL HYDROLASE FAMILY 13 CATALYTIC DOMAIN-CONTAINING PROTEIN"/>
    <property type="match status" value="1"/>
</dbReference>
<sequence length="1068" mass="117074">MNPLAVGPLTGAMDLWKEEFGRVAALGFGSVALAPPFEPGLEGDLFQPRDLARLHPALGGGAALEALRGLAEAARAQGLSVILDLPTARMARDAVLLRQNPGWKAGDPDRDAPPDPRGQPGVALADPAPAALRSWWAARLVEWAQAGIAGFRCLSPGAGKAFWQPLISATREAAPDTAFIAWAPGLPAGAVPGLAGAGFDLVASSLPWWDFSAAWWPDEVSRLAPVAPLLAAPEAPFAPRLATRHADRAEAGRAALRALRFAALSGTAWMLPMGYEYGAIHRMGQGAGEARDFAALRRAPRLDLTGAVREANAERARLPAAQGRAAPALLSAPHAPVALLREAADSRMVVLANPSLRHPAKLSAAQVTGLLPRPGSLPQNAITAEGRLALAPGEIRSMPIDDVADIQLPLADEGEAVGQAISAPRIAIEAMQPAVDMGRFPVKRPVGQAVIVTADVFTEGHGKIAVRLLWRAADAEGWREVPMVHTVNDIYTAAFVPERVGRHEYTVEAWVDHYAAFRDEITKKHAAGVRIALERQEGLIHLEKAQPRLSGAEAEALAGLVAQLRSADDATAVALFTAPETVRLMTLADDRPFRVREAPLPLDVERRAAGFSSWYEIFPRSQSGDANRHGTFDDVIRALPRVRDMGFDVLYFPPIHPIGKKNRKGRNNTLTPGPDDPGSPYAIGSEEGGHDAVHPELGTIEDFRRLRDAAAQHGLELALDFAIQCSPDHPWLRDHPEWFEWRPDGSIRYAENPPKKYEDIVNVDFYKPGAMPALWLTLRDIVLFWVGEGVKLFRVDNPHTKPLPLWEWMIGEVRARDPEVVFLSEAFTRPKVMYRLAKVGFGQSYTYFTWRNTAWEMQQYLEELNQPPVRDFFKPHFFVNTPDINPVFLQNSGRPGHLIRAALAATLSGLWGVYNGFELCEARPVPGKEEYLDSEKYEIKVWDYDRPGNITGEITALNRIRRQNPALHSHLGVTFLRSNHEGILLYVKMTPERENVVLVAVSMDPHQALESHIELPQYAIGLPNGAGLVAENLMQGGEEVWQGTHRRLRLDPHAMPFAIWRLRAADKA</sequence>
<gene>
    <name evidence="6" type="primary">glgE</name>
    <name evidence="9" type="ORF">CR165_01780</name>
</gene>
<evidence type="ECO:0000313" key="9">
    <source>
        <dbReference type="EMBL" id="PWC30896.1"/>
    </source>
</evidence>
<feature type="binding site" evidence="6">
    <location>
        <position position="797"/>
    </location>
    <ligand>
        <name>alpha-maltose 1-phosphate</name>
        <dbReference type="ChEBI" id="CHEBI:63576"/>
    </ligand>
</feature>
<dbReference type="InterPro" id="IPR006047">
    <property type="entry name" value="GH13_cat_dom"/>
</dbReference>